<dbReference type="InterPro" id="IPR050712">
    <property type="entry name" value="NAD(P)H-dep_reductase"/>
</dbReference>
<gene>
    <name evidence="2" type="ORF">E4191_00980</name>
</gene>
<sequence length="186" mass="19322">MTTILGLAGSLRRASYNAGLLRAVQAIAPQGVTLEIGQIRDVPLYDADAEAAGGIPPAVAALTDQLARADGLLLVSPEYNSGIPGVMKNVLDWMSRGPGQALFQGKPVAVIGASPGHFGTTHAQSHWLPVLRSLNTRPWFEGRLTVSKAGGLFDDEGNLTDPETRGKLSGFVAGFAASLTPKPAAP</sequence>
<organism evidence="2 3">
    <name type="scientific">Paracoccus liaowanqingii</name>
    <dbReference type="NCBI Taxonomy" id="2560053"/>
    <lineage>
        <taxon>Bacteria</taxon>
        <taxon>Pseudomonadati</taxon>
        <taxon>Pseudomonadota</taxon>
        <taxon>Alphaproteobacteria</taxon>
        <taxon>Rhodobacterales</taxon>
        <taxon>Paracoccaceae</taxon>
        <taxon>Paracoccus</taxon>
    </lineage>
</organism>
<name>A0A4V1BIL4_9RHOB</name>
<proteinExistence type="predicted"/>
<evidence type="ECO:0000313" key="3">
    <source>
        <dbReference type="Proteomes" id="UP000296374"/>
    </source>
</evidence>
<dbReference type="Proteomes" id="UP000296374">
    <property type="component" value="Chromosome"/>
</dbReference>
<protein>
    <submittedName>
        <fullName evidence="2">NAD(P)H-dependent oxidoreductase</fullName>
    </submittedName>
</protein>
<dbReference type="GO" id="GO:0010181">
    <property type="term" value="F:FMN binding"/>
    <property type="evidence" value="ECO:0007669"/>
    <property type="project" value="TreeGrafter"/>
</dbReference>
<dbReference type="SUPFAM" id="SSF52218">
    <property type="entry name" value="Flavoproteins"/>
    <property type="match status" value="1"/>
</dbReference>
<dbReference type="RefSeq" id="WP_135311745.1">
    <property type="nucleotide sequence ID" value="NZ_CP038439.1"/>
</dbReference>
<feature type="domain" description="NADPH-dependent FMN reductase-like" evidence="1">
    <location>
        <begin position="3"/>
        <end position="148"/>
    </location>
</feature>
<dbReference type="Pfam" id="PF03358">
    <property type="entry name" value="FMN_red"/>
    <property type="match status" value="1"/>
</dbReference>
<dbReference type="PANTHER" id="PTHR30543">
    <property type="entry name" value="CHROMATE REDUCTASE"/>
    <property type="match status" value="1"/>
</dbReference>
<dbReference type="GO" id="GO:0005829">
    <property type="term" value="C:cytosol"/>
    <property type="evidence" value="ECO:0007669"/>
    <property type="project" value="TreeGrafter"/>
</dbReference>
<dbReference type="Gene3D" id="3.40.50.360">
    <property type="match status" value="1"/>
</dbReference>
<reference evidence="3" key="1">
    <citation type="submission" date="2019-03" db="EMBL/GenBank/DDBJ databases">
        <authorList>
            <person name="Li J."/>
        </authorList>
    </citation>
    <scope>NUCLEOTIDE SEQUENCE [LARGE SCALE GENOMIC DNA]</scope>
    <source>
        <strain evidence="3">2251</strain>
    </source>
</reference>
<evidence type="ECO:0000313" key="2">
    <source>
        <dbReference type="EMBL" id="QBX33446.1"/>
    </source>
</evidence>
<dbReference type="EMBL" id="CP038439">
    <property type="protein sequence ID" value="QBX33446.1"/>
    <property type="molecule type" value="Genomic_DNA"/>
</dbReference>
<dbReference type="KEGG" id="plia:E4191_00980"/>
<dbReference type="AlphaFoldDB" id="A0A4V1BIL4"/>
<accession>A0A4V1BIL4</accession>
<dbReference type="GO" id="GO:0016491">
    <property type="term" value="F:oxidoreductase activity"/>
    <property type="evidence" value="ECO:0007669"/>
    <property type="project" value="InterPro"/>
</dbReference>
<evidence type="ECO:0000259" key="1">
    <source>
        <dbReference type="Pfam" id="PF03358"/>
    </source>
</evidence>
<dbReference type="InterPro" id="IPR029039">
    <property type="entry name" value="Flavoprotein-like_sf"/>
</dbReference>
<dbReference type="InterPro" id="IPR005025">
    <property type="entry name" value="FMN_Rdtase-like_dom"/>
</dbReference>
<dbReference type="PANTHER" id="PTHR30543:SF21">
    <property type="entry name" value="NAD(P)H-DEPENDENT FMN REDUCTASE LOT6"/>
    <property type="match status" value="1"/>
</dbReference>